<reference evidence="3 4" key="1">
    <citation type="submission" date="2023-09" db="EMBL/GenBank/DDBJ databases">
        <title>Microbial mechanism of fulvic acid promoting antimony reduction mineralization in rice fields.</title>
        <authorList>
            <person name="Chen G."/>
            <person name="Lan J."/>
        </authorList>
    </citation>
    <scope>NUCLEOTIDE SEQUENCE [LARGE SCALE GENOMIC DNA]</scope>
    <source>
        <strain evidence="3 4">PS1</strain>
    </source>
</reference>
<dbReference type="RefSeq" id="WP_311073241.1">
    <property type="nucleotide sequence ID" value="NZ_CP134494.1"/>
</dbReference>
<organism evidence="3 4">
    <name type="scientific">Mesobacillus jeotgali</name>
    <dbReference type="NCBI Taxonomy" id="129985"/>
    <lineage>
        <taxon>Bacteria</taxon>
        <taxon>Bacillati</taxon>
        <taxon>Bacillota</taxon>
        <taxon>Bacilli</taxon>
        <taxon>Bacillales</taxon>
        <taxon>Bacillaceae</taxon>
        <taxon>Mesobacillus</taxon>
    </lineage>
</organism>
<feature type="region of interest" description="Disordered" evidence="2">
    <location>
        <begin position="1"/>
        <end position="28"/>
    </location>
</feature>
<keyword evidence="4" id="KW-1185">Reference proteome</keyword>
<dbReference type="EMBL" id="CP134494">
    <property type="protein sequence ID" value="WNF23063.1"/>
    <property type="molecule type" value="Genomic_DNA"/>
</dbReference>
<proteinExistence type="predicted"/>
<evidence type="ECO:0000256" key="1">
    <source>
        <dbReference type="SAM" id="Coils"/>
    </source>
</evidence>
<keyword evidence="1" id="KW-0175">Coiled coil</keyword>
<accession>A0ABY9VHK9</accession>
<evidence type="ECO:0000313" key="3">
    <source>
        <dbReference type="EMBL" id="WNF23063.1"/>
    </source>
</evidence>
<gene>
    <name evidence="3" type="ORF">RH061_00570</name>
</gene>
<dbReference type="Proteomes" id="UP001303324">
    <property type="component" value="Chromosome"/>
</dbReference>
<name>A0ABY9VHK9_9BACI</name>
<evidence type="ECO:0000313" key="4">
    <source>
        <dbReference type="Proteomes" id="UP001303324"/>
    </source>
</evidence>
<protein>
    <submittedName>
        <fullName evidence="3">Uncharacterized protein</fullName>
    </submittedName>
</protein>
<sequence>MSQLQTGLKEKHEKLSEDEPTLDRFGGKAGKVVRSRSNFRQVWRESRKSCQKMSQLQTGLVEKEEKLSEVEATLDRFGEKAGKVVRSRSNFRQVWRESRKSCQKMSRLQTGLVEKEEKLSEVEATLDRFEGKSRKVVRT</sequence>
<feature type="coiled-coil region" evidence="1">
    <location>
        <begin position="53"/>
        <end position="80"/>
    </location>
</feature>
<evidence type="ECO:0000256" key="2">
    <source>
        <dbReference type="SAM" id="MobiDB-lite"/>
    </source>
</evidence>
<feature type="compositionally biased region" description="Basic and acidic residues" evidence="2">
    <location>
        <begin position="8"/>
        <end position="26"/>
    </location>
</feature>
<feature type="coiled-coil region" evidence="1">
    <location>
        <begin position="105"/>
        <end position="132"/>
    </location>
</feature>